<reference evidence="2" key="1">
    <citation type="submission" date="2022-11" db="UniProtKB">
        <authorList>
            <consortium name="WormBaseParasite"/>
        </authorList>
    </citation>
    <scope>IDENTIFICATION</scope>
</reference>
<evidence type="ECO:0000313" key="1">
    <source>
        <dbReference type="Proteomes" id="UP000887580"/>
    </source>
</evidence>
<dbReference type="Proteomes" id="UP000887580">
    <property type="component" value="Unplaced"/>
</dbReference>
<sequence length="486" mass="54339">MLPKLLAIFILSFLVITSVISKTAEDEIKAEDKKIREDFINKKLEQMGDTVNEIEELLNEYYIKDDSFTDVFIQLDAQKFSIVDMKRVMSNPKSPALNQFKKGKTDDEARDEYFKDEINRLNKAVRKTEKFMAELEGRGNFAEVFKKLDEQQHNSKQLEDVIENPEKLPKKSILSETMDRVKTLVTPSAAKTGTPIKEDIAGVFKRLLGGLGDSKTVKFALSELTSLIRKNINFDYSDKDIKTFFSTMEKLLQGNEKTIIASAASLLSHFTEKATLVPLIVKTNMLKLLVPLLDRKEEAIVNPVLDILNSISNHDEGIQAVIDSGALKHIKNVFNIDDEDVHVTAISLITKISHGGNPAIKAIFKANLVHFISNFLDASDRGSRIVALSAIWNIISVANEKQSLEIALDMGVACDLCNFLSNDNGEIVAETLESLTHLLQNSGSRVKEVAESIQGCGGVDIINDLQKDDDETIKEKSKHLMTKYFS</sequence>
<dbReference type="WBParaSite" id="PS1159_v2.g6976.t1">
    <property type="protein sequence ID" value="PS1159_v2.g6976.t1"/>
    <property type="gene ID" value="PS1159_v2.g6976"/>
</dbReference>
<name>A0AC35GNB9_9BILA</name>
<evidence type="ECO:0000313" key="2">
    <source>
        <dbReference type="WBParaSite" id="PS1159_v2.g6976.t1"/>
    </source>
</evidence>
<organism evidence="1 2">
    <name type="scientific">Panagrolaimus sp. PS1159</name>
    <dbReference type="NCBI Taxonomy" id="55785"/>
    <lineage>
        <taxon>Eukaryota</taxon>
        <taxon>Metazoa</taxon>
        <taxon>Ecdysozoa</taxon>
        <taxon>Nematoda</taxon>
        <taxon>Chromadorea</taxon>
        <taxon>Rhabditida</taxon>
        <taxon>Tylenchina</taxon>
        <taxon>Panagrolaimomorpha</taxon>
        <taxon>Panagrolaimoidea</taxon>
        <taxon>Panagrolaimidae</taxon>
        <taxon>Panagrolaimus</taxon>
    </lineage>
</organism>
<proteinExistence type="predicted"/>
<protein>
    <submittedName>
        <fullName evidence="2">Uncharacterized protein</fullName>
    </submittedName>
</protein>
<accession>A0AC35GNB9</accession>